<evidence type="ECO:0000259" key="2">
    <source>
        <dbReference type="Pfam" id="PF12146"/>
    </source>
</evidence>
<dbReference type="Gene3D" id="3.40.50.1820">
    <property type="entry name" value="alpha/beta hydrolase"/>
    <property type="match status" value="1"/>
</dbReference>
<gene>
    <name evidence="3" type="ORF">CWR48_06245</name>
</gene>
<dbReference type="InterPro" id="IPR022742">
    <property type="entry name" value="Hydrolase_4"/>
</dbReference>
<evidence type="ECO:0000313" key="4">
    <source>
        <dbReference type="Proteomes" id="UP000257143"/>
    </source>
</evidence>
<dbReference type="PANTHER" id="PTHR43265">
    <property type="entry name" value="ESTERASE ESTD"/>
    <property type="match status" value="1"/>
</dbReference>
<dbReference type="RefSeq" id="WP_115772370.1">
    <property type="nucleotide sequence ID" value="NZ_PIOC01000010.1"/>
</dbReference>
<dbReference type="InterPro" id="IPR053145">
    <property type="entry name" value="AB_hydrolase_Est10"/>
</dbReference>
<dbReference type="OrthoDB" id="9809549at2"/>
<accession>A0A3D8PXM5</accession>
<evidence type="ECO:0000313" key="3">
    <source>
        <dbReference type="EMBL" id="RDW20287.1"/>
    </source>
</evidence>
<reference evidence="4" key="1">
    <citation type="submission" date="2017-11" db="EMBL/GenBank/DDBJ databases">
        <authorList>
            <person name="Zhu W."/>
        </authorList>
    </citation>
    <scope>NUCLEOTIDE SEQUENCE [LARGE SCALE GENOMIC DNA]</scope>
    <source>
        <strain evidence="4">CAU 1183</strain>
    </source>
</reference>
<name>A0A3D8PXM5_9BACI</name>
<dbReference type="InterPro" id="IPR029058">
    <property type="entry name" value="AB_hydrolase_fold"/>
</dbReference>
<feature type="domain" description="Serine aminopeptidase S33" evidence="2">
    <location>
        <begin position="54"/>
        <end position="272"/>
    </location>
</feature>
<keyword evidence="1 3" id="KW-0378">Hydrolase</keyword>
<dbReference type="GO" id="GO:0004252">
    <property type="term" value="F:serine-type endopeptidase activity"/>
    <property type="evidence" value="ECO:0007669"/>
    <property type="project" value="InterPro"/>
</dbReference>
<dbReference type="Proteomes" id="UP000257143">
    <property type="component" value="Unassembled WGS sequence"/>
</dbReference>
<organism evidence="3 4">
    <name type="scientific">Oceanobacillus arenosus</name>
    <dbReference type="NCBI Taxonomy" id="1229153"/>
    <lineage>
        <taxon>Bacteria</taxon>
        <taxon>Bacillati</taxon>
        <taxon>Bacillota</taxon>
        <taxon>Bacilli</taxon>
        <taxon>Bacillales</taxon>
        <taxon>Bacillaceae</taxon>
        <taxon>Oceanobacillus</taxon>
    </lineage>
</organism>
<dbReference type="SUPFAM" id="SSF53474">
    <property type="entry name" value="alpha/beta-Hydrolases"/>
    <property type="match status" value="1"/>
</dbReference>
<dbReference type="PANTHER" id="PTHR43265:SF1">
    <property type="entry name" value="ESTERASE ESTD"/>
    <property type="match status" value="1"/>
</dbReference>
<dbReference type="InterPro" id="IPR002471">
    <property type="entry name" value="Pept_S9_AS"/>
</dbReference>
<sequence length="314" mass="35423">MVNEKIVIGTETKYPLSGILTIPDETNELFPAVVLVHGSGPANMDEKIGNNYPFKDLAEGLSENGIAVLRYDKRTFVYGKEMRNDTGLSVKEETIEDAILASDYLRNDSRVDSNKIFIVGHSLGGMLAPRIDAEGGNFAGIIIMGGSPRNFEDILMDQNNDVLHSLNKILKIIAKKQIAKLSLKFDNIYNLSDEEAKTTTVLGKYTRAYYFKEMGEHPSTNYLSALDKPVLILQGDKDFHVSVEKDFEGYKRLLGDRPNATFKLYPDLNHLFMPSVYGKILKTKKEYKVAQNVDKQVINDISDWILQFRNLNKM</sequence>
<dbReference type="GO" id="GO:0006508">
    <property type="term" value="P:proteolysis"/>
    <property type="evidence" value="ECO:0007669"/>
    <property type="project" value="InterPro"/>
</dbReference>
<dbReference type="EMBL" id="PIOC01000010">
    <property type="protein sequence ID" value="RDW20287.1"/>
    <property type="molecule type" value="Genomic_DNA"/>
</dbReference>
<proteinExistence type="predicted"/>
<dbReference type="AlphaFoldDB" id="A0A3D8PXM5"/>
<dbReference type="PROSITE" id="PS00708">
    <property type="entry name" value="PRO_ENDOPEP_SER"/>
    <property type="match status" value="1"/>
</dbReference>
<dbReference type="GO" id="GO:0052689">
    <property type="term" value="F:carboxylic ester hydrolase activity"/>
    <property type="evidence" value="ECO:0007669"/>
    <property type="project" value="TreeGrafter"/>
</dbReference>
<dbReference type="Pfam" id="PF12146">
    <property type="entry name" value="Hydrolase_4"/>
    <property type="match status" value="1"/>
</dbReference>
<comment type="caution">
    <text evidence="3">The sequence shown here is derived from an EMBL/GenBank/DDBJ whole genome shotgun (WGS) entry which is preliminary data.</text>
</comment>
<evidence type="ECO:0000256" key="1">
    <source>
        <dbReference type="ARBA" id="ARBA00022801"/>
    </source>
</evidence>
<protein>
    <submittedName>
        <fullName evidence="3">Alpha/beta hydrolase</fullName>
    </submittedName>
</protein>
<keyword evidence="4" id="KW-1185">Reference proteome</keyword>